<organism evidence="2">
    <name type="scientific">Siphoviridae sp. ctk5O4</name>
    <dbReference type="NCBI Taxonomy" id="2827921"/>
    <lineage>
        <taxon>Viruses</taxon>
        <taxon>Duplodnaviria</taxon>
        <taxon>Heunggongvirae</taxon>
        <taxon>Uroviricota</taxon>
        <taxon>Caudoviricetes</taxon>
    </lineage>
</organism>
<sequence length="39" mass="4643">MELYVGRYSTHVFDFNIVIGIICFIVLVAILAYWIHKRK</sequence>
<dbReference type="EMBL" id="BK032612">
    <property type="protein sequence ID" value="DAF51253.1"/>
    <property type="molecule type" value="Genomic_DNA"/>
</dbReference>
<reference evidence="2" key="1">
    <citation type="journal article" date="2021" name="Proc. Natl. Acad. Sci. U.S.A.">
        <title>A Catalog of Tens of Thousands of Viruses from Human Metagenomes Reveals Hidden Associations with Chronic Diseases.</title>
        <authorList>
            <person name="Tisza M.J."/>
            <person name="Buck C.B."/>
        </authorList>
    </citation>
    <scope>NUCLEOTIDE SEQUENCE</scope>
    <source>
        <strain evidence="2">Ctk5O4</strain>
    </source>
</reference>
<keyword evidence="1" id="KW-0812">Transmembrane</keyword>
<accession>A0A8S5SJN3</accession>
<evidence type="ECO:0000313" key="2">
    <source>
        <dbReference type="EMBL" id="DAF51253.1"/>
    </source>
</evidence>
<keyword evidence="1" id="KW-0472">Membrane</keyword>
<feature type="transmembrane region" description="Helical" evidence="1">
    <location>
        <begin position="12"/>
        <end position="35"/>
    </location>
</feature>
<name>A0A8S5SJN3_9CAUD</name>
<proteinExistence type="predicted"/>
<protein>
    <submittedName>
        <fullName evidence="2">Cell-membrane associated Mucin15</fullName>
    </submittedName>
</protein>
<evidence type="ECO:0000256" key="1">
    <source>
        <dbReference type="SAM" id="Phobius"/>
    </source>
</evidence>
<keyword evidence="1" id="KW-1133">Transmembrane helix</keyword>